<dbReference type="EMBL" id="CP089286">
    <property type="protein sequence ID" value="UTO55516.1"/>
    <property type="molecule type" value="Genomic_DNA"/>
</dbReference>
<evidence type="ECO:0000256" key="6">
    <source>
        <dbReference type="ARBA" id="ARBA00022989"/>
    </source>
</evidence>
<dbReference type="Pfam" id="PF04066">
    <property type="entry name" value="MrpF_PhaF"/>
    <property type="match status" value="1"/>
</dbReference>
<dbReference type="Proteomes" id="UP001059822">
    <property type="component" value="Chromosome"/>
</dbReference>
<sequence>MVVFTAYGLLVCMLLMLVVIIQGHCIYNRILAANLFSTYTIVLIVVLSVIKDTLSFIDVALIYACINFIAIIGFMKFFLYDNF</sequence>
<evidence type="ECO:0000256" key="2">
    <source>
        <dbReference type="ARBA" id="ARBA00009212"/>
    </source>
</evidence>
<gene>
    <name evidence="10" type="ORF">LUA81_00235</name>
    <name evidence="9" type="ORF">LUA82_00235</name>
</gene>
<dbReference type="NCBIfam" id="NF009249">
    <property type="entry name" value="PRK12603.1"/>
    <property type="match status" value="1"/>
</dbReference>
<name>A0A9Q9BXH2_9RICK</name>
<dbReference type="GO" id="GO:0005886">
    <property type="term" value="C:plasma membrane"/>
    <property type="evidence" value="ECO:0007669"/>
    <property type="project" value="UniProtKB-SubCell"/>
</dbReference>
<dbReference type="GO" id="GO:0015385">
    <property type="term" value="F:sodium:proton antiporter activity"/>
    <property type="evidence" value="ECO:0007669"/>
    <property type="project" value="TreeGrafter"/>
</dbReference>
<keyword evidence="4" id="KW-1003">Cell membrane</keyword>
<reference evidence="9" key="1">
    <citation type="journal article" date="2022" name="Microorganisms">
        <title>Assembly and Comparison of Ca. Neoehrlichia mikurensis Genomes.</title>
        <authorList>
            <person name="Azagi T."/>
            <person name="Dirks R.P."/>
            <person name="Yebra-Pimentel E.S."/>
            <person name="Schaap P.J."/>
            <person name="Koehorst J.J."/>
            <person name="Esser H.J."/>
            <person name="Sprong H."/>
        </authorList>
    </citation>
    <scope>NUCLEOTIDE SEQUENCE</scope>
    <source>
        <strain evidence="10">18-2804</strain>
        <strain evidence="9">18-2837</strain>
    </source>
</reference>
<evidence type="ECO:0000256" key="7">
    <source>
        <dbReference type="ARBA" id="ARBA00023136"/>
    </source>
</evidence>
<dbReference type="PANTHER" id="PTHR34702">
    <property type="entry name" value="NA(+)/H(+) ANTIPORTER SUBUNIT F1"/>
    <property type="match status" value="1"/>
</dbReference>
<dbReference type="InterPro" id="IPR007208">
    <property type="entry name" value="MrpF/PhaF-like"/>
</dbReference>
<comment type="subcellular location">
    <subcellularLocation>
        <location evidence="1">Cell membrane</location>
        <topology evidence="1">Multi-pass membrane protein</topology>
    </subcellularLocation>
</comment>
<dbReference type="EMBL" id="CP089285">
    <property type="protein sequence ID" value="UTO56437.1"/>
    <property type="molecule type" value="Genomic_DNA"/>
</dbReference>
<evidence type="ECO:0000256" key="1">
    <source>
        <dbReference type="ARBA" id="ARBA00004651"/>
    </source>
</evidence>
<keyword evidence="3" id="KW-0813">Transport</keyword>
<evidence type="ECO:0000256" key="8">
    <source>
        <dbReference type="SAM" id="Phobius"/>
    </source>
</evidence>
<accession>A0A9Q9BXH2</accession>
<keyword evidence="7 8" id="KW-0472">Membrane</keyword>
<evidence type="ECO:0000313" key="10">
    <source>
        <dbReference type="EMBL" id="UTO56437.1"/>
    </source>
</evidence>
<evidence type="ECO:0000313" key="9">
    <source>
        <dbReference type="EMBL" id="UTO55516.1"/>
    </source>
</evidence>
<evidence type="ECO:0000313" key="12">
    <source>
        <dbReference type="Proteomes" id="UP001059985"/>
    </source>
</evidence>
<keyword evidence="6 8" id="KW-1133">Transmembrane helix</keyword>
<feature type="transmembrane region" description="Helical" evidence="8">
    <location>
        <begin position="30"/>
        <end position="50"/>
    </location>
</feature>
<dbReference type="PANTHER" id="PTHR34702:SF1">
    <property type="entry name" value="NA(+)_H(+) ANTIPORTER SUBUNIT F"/>
    <property type="match status" value="1"/>
</dbReference>
<dbReference type="RefSeq" id="WP_218193947.1">
    <property type="nucleotide sequence ID" value="NZ_CP054597.1"/>
</dbReference>
<protein>
    <submittedName>
        <fullName evidence="9">Monovalent cation/H+ antiporter complex subunit F</fullName>
    </submittedName>
</protein>
<proteinExistence type="inferred from homology"/>
<keyword evidence="12" id="KW-1185">Reference proteome</keyword>
<evidence type="ECO:0000256" key="5">
    <source>
        <dbReference type="ARBA" id="ARBA00022692"/>
    </source>
</evidence>
<comment type="similarity">
    <text evidence="2">Belongs to the CPA3 antiporters (TC 2.A.63) subunit F family.</text>
</comment>
<evidence type="ECO:0000256" key="3">
    <source>
        <dbReference type="ARBA" id="ARBA00022448"/>
    </source>
</evidence>
<evidence type="ECO:0000313" key="11">
    <source>
        <dbReference type="Proteomes" id="UP001059822"/>
    </source>
</evidence>
<feature type="transmembrane region" description="Helical" evidence="8">
    <location>
        <begin position="6"/>
        <end position="23"/>
    </location>
</feature>
<dbReference type="Proteomes" id="UP001059985">
    <property type="component" value="Chromosome"/>
</dbReference>
<dbReference type="AlphaFoldDB" id="A0A9Q9BXH2"/>
<keyword evidence="5 8" id="KW-0812">Transmembrane</keyword>
<organism evidence="9 11">
    <name type="scientific">Neoehrlichia mikurensis</name>
    <dbReference type="NCBI Taxonomy" id="89586"/>
    <lineage>
        <taxon>Bacteria</taxon>
        <taxon>Pseudomonadati</taxon>
        <taxon>Pseudomonadota</taxon>
        <taxon>Alphaproteobacteria</taxon>
        <taxon>Rickettsiales</taxon>
        <taxon>Anaplasmataceae</taxon>
        <taxon>Candidatus Neoehrlichia</taxon>
    </lineage>
</organism>
<evidence type="ECO:0000256" key="4">
    <source>
        <dbReference type="ARBA" id="ARBA00022475"/>
    </source>
</evidence>
<feature type="transmembrane region" description="Helical" evidence="8">
    <location>
        <begin position="56"/>
        <end position="79"/>
    </location>
</feature>